<dbReference type="GO" id="GO:0015986">
    <property type="term" value="P:proton motive force-driven ATP synthesis"/>
    <property type="evidence" value="ECO:0007669"/>
    <property type="project" value="TreeGrafter"/>
</dbReference>
<keyword evidence="2" id="KW-0496">Mitochondrion</keyword>
<dbReference type="InterPro" id="IPR021278">
    <property type="entry name" value="ATP19"/>
</dbReference>
<protein>
    <recommendedName>
        <fullName evidence="6">ATP synthase subunit K, mitochondrial</fullName>
    </recommendedName>
</protein>
<keyword evidence="5" id="KW-1185">Reference proteome</keyword>
<comment type="subcellular location">
    <subcellularLocation>
        <location evidence="1">Mitochondrion membrane</location>
    </subcellularLocation>
</comment>
<sequence>MTYMILGRAVPKQYISMTVLGSLAGIAVWKTSGKSAAPKNVEEAKRAVPINAGSSEEEQLMDSIRQFIADAEKESAGASKH</sequence>
<reference evidence="4" key="1">
    <citation type="submission" date="2023-03" db="EMBL/GenBank/DDBJ databases">
        <title>Massive genome expansion in bonnet fungi (Mycena s.s.) driven by repeated elements and novel gene families across ecological guilds.</title>
        <authorList>
            <consortium name="Lawrence Berkeley National Laboratory"/>
            <person name="Harder C.B."/>
            <person name="Miyauchi S."/>
            <person name="Viragh M."/>
            <person name="Kuo A."/>
            <person name="Thoen E."/>
            <person name="Andreopoulos B."/>
            <person name="Lu D."/>
            <person name="Skrede I."/>
            <person name="Drula E."/>
            <person name="Henrissat B."/>
            <person name="Morin E."/>
            <person name="Kohler A."/>
            <person name="Barry K."/>
            <person name="LaButti K."/>
            <person name="Morin E."/>
            <person name="Salamov A."/>
            <person name="Lipzen A."/>
            <person name="Mereny Z."/>
            <person name="Hegedus B."/>
            <person name="Baldrian P."/>
            <person name="Stursova M."/>
            <person name="Weitz H."/>
            <person name="Taylor A."/>
            <person name="Grigoriev I.V."/>
            <person name="Nagy L.G."/>
            <person name="Martin F."/>
            <person name="Kauserud H."/>
        </authorList>
    </citation>
    <scope>NUCLEOTIDE SEQUENCE</scope>
    <source>
        <strain evidence="4">CBHHK182m</strain>
    </source>
</reference>
<dbReference type="GO" id="GO:0031966">
    <property type="term" value="C:mitochondrial membrane"/>
    <property type="evidence" value="ECO:0007669"/>
    <property type="project" value="UniProtKB-SubCell"/>
</dbReference>
<evidence type="ECO:0000313" key="4">
    <source>
        <dbReference type="EMBL" id="KAJ7770607.1"/>
    </source>
</evidence>
<dbReference type="AlphaFoldDB" id="A0AAD7JU71"/>
<comment type="caution">
    <text evidence="4">The sequence shown here is derived from an EMBL/GenBank/DDBJ whole genome shotgun (WGS) entry which is preliminary data.</text>
</comment>
<dbReference type="Proteomes" id="UP001215598">
    <property type="component" value="Unassembled WGS sequence"/>
</dbReference>
<dbReference type="Pfam" id="PF11022">
    <property type="entry name" value="ATP19"/>
    <property type="match status" value="1"/>
</dbReference>
<evidence type="ECO:0000256" key="1">
    <source>
        <dbReference type="ARBA" id="ARBA00004325"/>
    </source>
</evidence>
<gene>
    <name evidence="4" type="ORF">B0H16DRAFT_1516047</name>
</gene>
<evidence type="ECO:0000256" key="2">
    <source>
        <dbReference type="ARBA" id="ARBA00023128"/>
    </source>
</evidence>
<dbReference type="PANTHER" id="PTHR28074">
    <property type="entry name" value="ATP SYNTHASE SUBUNIT K, MITOCHONDRIAL"/>
    <property type="match status" value="1"/>
</dbReference>
<evidence type="ECO:0000256" key="3">
    <source>
        <dbReference type="ARBA" id="ARBA00023136"/>
    </source>
</evidence>
<accession>A0AAD7JU71</accession>
<dbReference type="PANTHER" id="PTHR28074:SF1">
    <property type="entry name" value="ATP SYNTHASE SUBUNIT K, MITOCHONDRIAL"/>
    <property type="match status" value="1"/>
</dbReference>
<evidence type="ECO:0000313" key="5">
    <source>
        <dbReference type="Proteomes" id="UP001215598"/>
    </source>
</evidence>
<evidence type="ECO:0008006" key="6">
    <source>
        <dbReference type="Google" id="ProtNLM"/>
    </source>
</evidence>
<keyword evidence="3" id="KW-0472">Membrane</keyword>
<name>A0AAD7JU71_9AGAR</name>
<dbReference type="EMBL" id="JARKIB010000016">
    <property type="protein sequence ID" value="KAJ7770607.1"/>
    <property type="molecule type" value="Genomic_DNA"/>
</dbReference>
<organism evidence="4 5">
    <name type="scientific">Mycena metata</name>
    <dbReference type="NCBI Taxonomy" id="1033252"/>
    <lineage>
        <taxon>Eukaryota</taxon>
        <taxon>Fungi</taxon>
        <taxon>Dikarya</taxon>
        <taxon>Basidiomycota</taxon>
        <taxon>Agaricomycotina</taxon>
        <taxon>Agaricomycetes</taxon>
        <taxon>Agaricomycetidae</taxon>
        <taxon>Agaricales</taxon>
        <taxon>Marasmiineae</taxon>
        <taxon>Mycenaceae</taxon>
        <taxon>Mycena</taxon>
    </lineage>
</organism>
<proteinExistence type="predicted"/>